<reference evidence="1" key="1">
    <citation type="journal article" date="2020" name="Stud. Mycol.">
        <title>101 Dothideomycetes genomes: a test case for predicting lifestyles and emergence of pathogens.</title>
        <authorList>
            <person name="Haridas S."/>
            <person name="Albert R."/>
            <person name="Binder M."/>
            <person name="Bloem J."/>
            <person name="Labutti K."/>
            <person name="Salamov A."/>
            <person name="Andreopoulos B."/>
            <person name="Baker S."/>
            <person name="Barry K."/>
            <person name="Bills G."/>
            <person name="Bluhm B."/>
            <person name="Cannon C."/>
            <person name="Castanera R."/>
            <person name="Culley D."/>
            <person name="Daum C."/>
            <person name="Ezra D."/>
            <person name="Gonzalez J."/>
            <person name="Henrissat B."/>
            <person name="Kuo A."/>
            <person name="Liang C."/>
            <person name="Lipzen A."/>
            <person name="Lutzoni F."/>
            <person name="Magnuson J."/>
            <person name="Mondo S."/>
            <person name="Nolan M."/>
            <person name="Ohm R."/>
            <person name="Pangilinan J."/>
            <person name="Park H.-J."/>
            <person name="Ramirez L."/>
            <person name="Alfaro M."/>
            <person name="Sun H."/>
            <person name="Tritt A."/>
            <person name="Yoshinaga Y."/>
            <person name="Zwiers L.-H."/>
            <person name="Turgeon B."/>
            <person name="Goodwin S."/>
            <person name="Spatafora J."/>
            <person name="Crous P."/>
            <person name="Grigoriev I."/>
        </authorList>
    </citation>
    <scope>NUCLEOTIDE SEQUENCE</scope>
    <source>
        <strain evidence="1">CBS 121739</strain>
    </source>
</reference>
<dbReference type="EMBL" id="ML996569">
    <property type="protein sequence ID" value="KAF2759662.1"/>
    <property type="molecule type" value="Genomic_DNA"/>
</dbReference>
<organism evidence="1 2">
    <name type="scientific">Pseudovirgaria hyperparasitica</name>
    <dbReference type="NCBI Taxonomy" id="470096"/>
    <lineage>
        <taxon>Eukaryota</taxon>
        <taxon>Fungi</taxon>
        <taxon>Dikarya</taxon>
        <taxon>Ascomycota</taxon>
        <taxon>Pezizomycotina</taxon>
        <taxon>Dothideomycetes</taxon>
        <taxon>Dothideomycetes incertae sedis</taxon>
        <taxon>Acrospermales</taxon>
        <taxon>Acrospermaceae</taxon>
        <taxon>Pseudovirgaria</taxon>
    </lineage>
</organism>
<gene>
    <name evidence="1" type="ORF">EJ05DRAFT_305816</name>
</gene>
<keyword evidence="2" id="KW-1185">Reference proteome</keyword>
<evidence type="ECO:0000313" key="2">
    <source>
        <dbReference type="Proteomes" id="UP000799437"/>
    </source>
</evidence>
<evidence type="ECO:0000313" key="1">
    <source>
        <dbReference type="EMBL" id="KAF2759662.1"/>
    </source>
</evidence>
<accession>A0A6A6W9Y7</accession>
<sequence>MTHRSLPATWSSCPTLVSSCLQLPLLLLPVLCFHLRFGPRIPSQVRSEMLAAKMHGRRQTLTRCRYWRVLLVRGRGVGPIIPAQPAPPTFHETQGKVMILASCLHALICFYRHQHRSTVHVGASPSSICGLAGGISTCCVLFRVSMHYYVRQPSAAWLGVNIPVT</sequence>
<dbReference type="GeneID" id="54481699"/>
<dbReference type="PROSITE" id="PS51257">
    <property type="entry name" value="PROKAR_LIPOPROTEIN"/>
    <property type="match status" value="1"/>
</dbReference>
<name>A0A6A6W9Y7_9PEZI</name>
<dbReference type="RefSeq" id="XP_033602113.1">
    <property type="nucleotide sequence ID" value="XM_033740645.1"/>
</dbReference>
<protein>
    <submittedName>
        <fullName evidence="1">Uncharacterized protein</fullName>
    </submittedName>
</protein>
<proteinExistence type="predicted"/>
<dbReference type="Proteomes" id="UP000799437">
    <property type="component" value="Unassembled WGS sequence"/>
</dbReference>
<dbReference type="AlphaFoldDB" id="A0A6A6W9Y7"/>